<evidence type="ECO:0000256" key="1">
    <source>
        <dbReference type="ARBA" id="ARBA00023157"/>
    </source>
</evidence>
<evidence type="ECO:0000313" key="4">
    <source>
        <dbReference type="Proteomes" id="UP001529510"/>
    </source>
</evidence>
<protein>
    <recommendedName>
        <fullName evidence="2">CUB domain-containing protein</fullName>
    </recommendedName>
</protein>
<feature type="domain" description="CUB" evidence="2">
    <location>
        <begin position="2"/>
        <end position="66"/>
    </location>
</feature>
<organism evidence="3 4">
    <name type="scientific">Cirrhinus mrigala</name>
    <name type="common">Mrigala</name>
    <dbReference type="NCBI Taxonomy" id="683832"/>
    <lineage>
        <taxon>Eukaryota</taxon>
        <taxon>Metazoa</taxon>
        <taxon>Chordata</taxon>
        <taxon>Craniata</taxon>
        <taxon>Vertebrata</taxon>
        <taxon>Euteleostomi</taxon>
        <taxon>Actinopterygii</taxon>
        <taxon>Neopterygii</taxon>
        <taxon>Teleostei</taxon>
        <taxon>Ostariophysi</taxon>
        <taxon>Cypriniformes</taxon>
        <taxon>Cyprinidae</taxon>
        <taxon>Labeoninae</taxon>
        <taxon>Labeonini</taxon>
        <taxon>Cirrhinus</taxon>
    </lineage>
</organism>
<accession>A0ABD0NWB2</accession>
<sequence>LHFLVFHTEEVHDVLRIWDGPQDGGVLLRELSGSTLPPDLHSTFNSVSLQFTTDFFTSKQGFALQFS</sequence>
<dbReference type="SUPFAM" id="SSF49854">
    <property type="entry name" value="Spermadhesin, CUB domain"/>
    <property type="match status" value="1"/>
</dbReference>
<proteinExistence type="predicted"/>
<dbReference type="InterPro" id="IPR000859">
    <property type="entry name" value="CUB_dom"/>
</dbReference>
<feature type="non-terminal residue" evidence="3">
    <location>
        <position position="1"/>
    </location>
</feature>
<feature type="non-terminal residue" evidence="3">
    <location>
        <position position="67"/>
    </location>
</feature>
<comment type="caution">
    <text evidence="3">The sequence shown here is derived from an EMBL/GenBank/DDBJ whole genome shotgun (WGS) entry which is preliminary data.</text>
</comment>
<gene>
    <name evidence="3" type="ORF">M9458_038012</name>
</gene>
<dbReference type="AlphaFoldDB" id="A0ABD0NWB2"/>
<dbReference type="Pfam" id="PF00431">
    <property type="entry name" value="CUB"/>
    <property type="match status" value="1"/>
</dbReference>
<reference evidence="3 4" key="1">
    <citation type="submission" date="2024-05" db="EMBL/GenBank/DDBJ databases">
        <title>Genome sequencing and assembly of Indian major carp, Cirrhinus mrigala (Hamilton, 1822).</title>
        <authorList>
            <person name="Mohindra V."/>
            <person name="Chowdhury L.M."/>
            <person name="Lal K."/>
            <person name="Jena J.K."/>
        </authorList>
    </citation>
    <scope>NUCLEOTIDE SEQUENCE [LARGE SCALE GENOMIC DNA]</scope>
    <source>
        <strain evidence="3">CM1030</strain>
        <tissue evidence="3">Blood</tissue>
    </source>
</reference>
<dbReference type="EMBL" id="JAMKFB020000019">
    <property type="protein sequence ID" value="KAL0166168.1"/>
    <property type="molecule type" value="Genomic_DNA"/>
</dbReference>
<name>A0ABD0NWB2_CIRMR</name>
<evidence type="ECO:0000259" key="2">
    <source>
        <dbReference type="Pfam" id="PF00431"/>
    </source>
</evidence>
<evidence type="ECO:0000313" key="3">
    <source>
        <dbReference type="EMBL" id="KAL0166168.1"/>
    </source>
</evidence>
<keyword evidence="1" id="KW-1015">Disulfide bond</keyword>
<dbReference type="CDD" id="cd00041">
    <property type="entry name" value="CUB"/>
    <property type="match status" value="1"/>
</dbReference>
<dbReference type="Proteomes" id="UP001529510">
    <property type="component" value="Unassembled WGS sequence"/>
</dbReference>
<dbReference type="InterPro" id="IPR035914">
    <property type="entry name" value="Sperma_CUB_dom_sf"/>
</dbReference>
<dbReference type="Gene3D" id="2.60.120.290">
    <property type="entry name" value="Spermadhesin, CUB domain"/>
    <property type="match status" value="1"/>
</dbReference>
<keyword evidence="4" id="KW-1185">Reference proteome</keyword>